<gene>
    <name evidence="2" type="ORF">SAMN05444167_1745</name>
</gene>
<evidence type="ECO:0000313" key="3">
    <source>
        <dbReference type="Proteomes" id="UP000182427"/>
    </source>
</evidence>
<dbReference type="EMBL" id="LT629690">
    <property type="protein sequence ID" value="SDF21850.1"/>
    <property type="molecule type" value="Genomic_DNA"/>
</dbReference>
<evidence type="ECO:0008006" key="4">
    <source>
        <dbReference type="Google" id="ProtNLM"/>
    </source>
</evidence>
<dbReference type="RefSeq" id="WP_083344781.1">
    <property type="nucleotide sequence ID" value="NZ_LT629690.1"/>
</dbReference>
<feature type="signal peptide" evidence="1">
    <location>
        <begin position="1"/>
        <end position="23"/>
    </location>
</feature>
<dbReference type="Proteomes" id="UP000182427">
    <property type="component" value="Chromosome I"/>
</dbReference>
<dbReference type="OrthoDB" id="5945145at2"/>
<evidence type="ECO:0000313" key="2">
    <source>
        <dbReference type="EMBL" id="SDF21850.1"/>
    </source>
</evidence>
<sequence>MQTKFKIATFIAAKLLLTGCLLAQSAPQNTQSAAPPAADQQPNFSSYEEPSSTAPVFWVSSVEVMRSTHGPQLDVIRVRGLASTEGWESAQLVPLTRGIPADGILDLAFVAEAPQDVFAPTAYPAMEAIFTIEPGHPFKGVRVHGASNRVTLNTLPGYAVSATTPKDCVDCQGKIFVAKGQAVPTDAKAGFIREEDLPRNLRVIREGDGLGSFESNPNRMTILLNEQGQIITALWN</sequence>
<organism evidence="2 3">
    <name type="scientific">Terriglobus roseus</name>
    <dbReference type="NCBI Taxonomy" id="392734"/>
    <lineage>
        <taxon>Bacteria</taxon>
        <taxon>Pseudomonadati</taxon>
        <taxon>Acidobacteriota</taxon>
        <taxon>Terriglobia</taxon>
        <taxon>Terriglobales</taxon>
        <taxon>Acidobacteriaceae</taxon>
        <taxon>Terriglobus</taxon>
    </lineage>
</organism>
<feature type="chain" id="PRO_5009241510" description="Lipoprotein" evidence="1">
    <location>
        <begin position="24"/>
        <end position="236"/>
    </location>
</feature>
<accession>A0A1G7JA91</accession>
<name>A0A1G7JA91_9BACT</name>
<protein>
    <recommendedName>
        <fullName evidence="4">Lipoprotein</fullName>
    </recommendedName>
</protein>
<keyword evidence="3" id="KW-1185">Reference proteome</keyword>
<dbReference type="AlphaFoldDB" id="A0A1G7JA91"/>
<keyword evidence="1" id="KW-0732">Signal</keyword>
<evidence type="ECO:0000256" key="1">
    <source>
        <dbReference type="SAM" id="SignalP"/>
    </source>
</evidence>
<reference evidence="2 3" key="1">
    <citation type="submission" date="2016-10" db="EMBL/GenBank/DDBJ databases">
        <authorList>
            <person name="de Groot N.N."/>
        </authorList>
    </citation>
    <scope>NUCLEOTIDE SEQUENCE [LARGE SCALE GENOMIC DNA]</scope>
    <source>
        <strain evidence="2 3">GAS232</strain>
    </source>
</reference>
<proteinExistence type="predicted"/>